<keyword evidence="11" id="KW-1185">Reference proteome</keyword>
<accession>A0A0U1PT31</accession>
<evidence type="ECO:0000256" key="1">
    <source>
        <dbReference type="ARBA" id="ARBA00004651"/>
    </source>
</evidence>
<evidence type="ECO:0000256" key="4">
    <source>
        <dbReference type="ARBA" id="ARBA00022801"/>
    </source>
</evidence>
<dbReference type="GO" id="GO:0005886">
    <property type="term" value="C:plasma membrane"/>
    <property type="evidence" value="ECO:0007669"/>
    <property type="project" value="UniProtKB-SubCell"/>
</dbReference>
<evidence type="ECO:0000313" key="9">
    <source>
        <dbReference type="EMBL" id="KKM45685.1"/>
    </source>
</evidence>
<dbReference type="AlphaFoldDB" id="A0A0U1PT31"/>
<evidence type="ECO:0000256" key="7">
    <source>
        <dbReference type="SAM" id="Phobius"/>
    </source>
</evidence>
<sequence length="173" mass="17829">MLSLRSRESALIVAIQQTALSRALIPVARVLSLWGEHAAGWLISGALAAVTDPSRSWAWVLCDAAILLAHGLSIVLKRLVRRPRPKGAGVTVHSSAPSALSFPSSHASSTTAAAVLFTAMVAALWPLAVIVVVGMLASRLALGMHFPSDVIAGTLLGALTAAPFIPLLSAVSS</sequence>
<evidence type="ECO:0000256" key="3">
    <source>
        <dbReference type="ARBA" id="ARBA00022692"/>
    </source>
</evidence>
<dbReference type="PANTHER" id="PTHR14969">
    <property type="entry name" value="SPHINGOSINE-1-PHOSPHATE PHOSPHOHYDROLASE"/>
    <property type="match status" value="1"/>
</dbReference>
<keyword evidence="6 7" id="KW-0472">Membrane</keyword>
<reference evidence="9 11" key="1">
    <citation type="submission" date="2015-04" db="EMBL/GenBank/DDBJ databases">
        <title>Draft genome sequence of Rathayibacter toxicus strain FH-142 (AKA 70134 or CS 32), a Western Australian isolate.</title>
        <authorList>
            <consortium name="Consortium for Microbial Forensics and Genomics (microFORGE)"/>
            <person name="Knight B.M."/>
            <person name="Roberts D.P."/>
            <person name="Lin D."/>
            <person name="Hari K."/>
            <person name="Fletcher J."/>
            <person name="Melcher U."/>
            <person name="Blagden T."/>
            <person name="Luster D.G."/>
            <person name="Sechler A.J."/>
            <person name="Schneider W.L."/>
            <person name="Winegar R.A."/>
        </authorList>
    </citation>
    <scope>NUCLEOTIDE SEQUENCE [LARGE SCALE GENOMIC DNA]</scope>
    <source>
        <strain evidence="9 11">FH142</strain>
    </source>
</reference>
<feature type="transmembrane region" description="Helical" evidence="7">
    <location>
        <begin position="150"/>
        <end position="171"/>
    </location>
</feature>
<feature type="transmembrane region" description="Helical" evidence="7">
    <location>
        <begin position="114"/>
        <end position="138"/>
    </location>
</feature>
<keyword evidence="5 7" id="KW-1133">Transmembrane helix</keyword>
<dbReference type="EMBL" id="LBFI01000032">
    <property type="protein sequence ID" value="KKM45685.1"/>
    <property type="molecule type" value="Genomic_DNA"/>
</dbReference>
<dbReference type="RefSeq" id="WP_042733716.1">
    <property type="nucleotide sequence ID" value="NZ_CP010848.1"/>
</dbReference>
<reference evidence="10 12" key="2">
    <citation type="submission" date="2018-02" db="EMBL/GenBank/DDBJ databases">
        <title>Bacteriophage NCPPB3778 and a type I-E CRISPR drive the evolution of the US Biological Select Agent, Rathayibacter toxicus.</title>
        <authorList>
            <person name="Davis E.W.II."/>
            <person name="Tabima J.F."/>
            <person name="Weisberg A.J."/>
            <person name="Lopes L.D."/>
            <person name="Wiseman M.S."/>
            <person name="Wiseman M.S."/>
            <person name="Pupko T."/>
            <person name="Belcher M.S."/>
            <person name="Sechler A.J."/>
            <person name="Tancos M.A."/>
            <person name="Schroeder B.K."/>
            <person name="Murray T.D."/>
            <person name="Luster D.G."/>
            <person name="Schneider W.L."/>
            <person name="Rogers E."/>
            <person name="Andreote F.D."/>
            <person name="Grunwald N.J."/>
            <person name="Putnam M.L."/>
            <person name="Chang J.H."/>
        </authorList>
    </citation>
    <scope>NUCLEOTIDE SEQUENCE [LARGE SCALE GENOMIC DNA]</scope>
    <source>
        <strain evidence="10 12">FH99</strain>
    </source>
</reference>
<comment type="subcellular location">
    <subcellularLocation>
        <location evidence="1">Cell membrane</location>
        <topology evidence="1">Multi-pass membrane protein</topology>
    </subcellularLocation>
</comment>
<protein>
    <submittedName>
        <fullName evidence="10">Phosphatase PAP2 family protein</fullName>
    </submittedName>
</protein>
<evidence type="ECO:0000313" key="10">
    <source>
        <dbReference type="EMBL" id="PPI17127.1"/>
    </source>
</evidence>
<dbReference type="Pfam" id="PF01569">
    <property type="entry name" value="PAP2"/>
    <property type="match status" value="1"/>
</dbReference>
<dbReference type="Gene3D" id="1.20.144.10">
    <property type="entry name" value="Phosphatidic acid phosphatase type 2/haloperoxidase"/>
    <property type="match status" value="1"/>
</dbReference>
<evidence type="ECO:0000259" key="8">
    <source>
        <dbReference type="SMART" id="SM00014"/>
    </source>
</evidence>
<dbReference type="CDD" id="cd01610">
    <property type="entry name" value="PAP2_like"/>
    <property type="match status" value="1"/>
</dbReference>
<keyword evidence="2" id="KW-1003">Cell membrane</keyword>
<comment type="caution">
    <text evidence="9">The sequence shown here is derived from an EMBL/GenBank/DDBJ whole genome shotgun (WGS) entry which is preliminary data.</text>
</comment>
<dbReference type="InterPro" id="IPR000326">
    <property type="entry name" value="PAP2/HPO"/>
</dbReference>
<dbReference type="eggNOG" id="COG0671">
    <property type="taxonomic scope" value="Bacteria"/>
</dbReference>
<dbReference type="GeneID" id="93666103"/>
<dbReference type="Proteomes" id="UP000052979">
    <property type="component" value="Unassembled WGS sequence"/>
</dbReference>
<dbReference type="SUPFAM" id="SSF48317">
    <property type="entry name" value="Acid phosphatase/Vanadium-dependent haloperoxidase"/>
    <property type="match status" value="1"/>
</dbReference>
<name>A0A0U1PT31_9MICO</name>
<evidence type="ECO:0000256" key="2">
    <source>
        <dbReference type="ARBA" id="ARBA00022475"/>
    </source>
</evidence>
<proteinExistence type="predicted"/>
<dbReference type="PATRIC" id="fig|145458.8.peg.1349"/>
<evidence type="ECO:0000256" key="5">
    <source>
        <dbReference type="ARBA" id="ARBA00022989"/>
    </source>
</evidence>
<dbReference type="STRING" id="145458.APU90_05845"/>
<evidence type="ECO:0000313" key="12">
    <source>
        <dbReference type="Proteomes" id="UP000237966"/>
    </source>
</evidence>
<dbReference type="EMBL" id="PSWU01000001">
    <property type="protein sequence ID" value="PPI17127.1"/>
    <property type="molecule type" value="Genomic_DNA"/>
</dbReference>
<dbReference type="KEGG" id="rtc:APU90_05845"/>
<dbReference type="InterPro" id="IPR036938">
    <property type="entry name" value="PAP2/HPO_sf"/>
</dbReference>
<feature type="transmembrane region" description="Helical" evidence="7">
    <location>
        <begin position="56"/>
        <end position="76"/>
    </location>
</feature>
<evidence type="ECO:0000256" key="6">
    <source>
        <dbReference type="ARBA" id="ARBA00023136"/>
    </source>
</evidence>
<dbReference type="OrthoDB" id="4333485at2"/>
<keyword evidence="4" id="KW-0378">Hydrolase</keyword>
<gene>
    <name evidence="10" type="ORF">C5C51_00405</name>
    <name evidence="9" type="ORF">VT73_05865</name>
</gene>
<dbReference type="SMART" id="SM00014">
    <property type="entry name" value="acidPPc"/>
    <property type="match status" value="1"/>
</dbReference>
<feature type="domain" description="Phosphatidic acid phosphatase type 2/haloperoxidase" evidence="8">
    <location>
        <begin position="61"/>
        <end position="165"/>
    </location>
</feature>
<dbReference type="Proteomes" id="UP000237966">
    <property type="component" value="Unassembled WGS sequence"/>
</dbReference>
<dbReference type="PANTHER" id="PTHR14969:SF62">
    <property type="entry name" value="DECAPRENYLPHOSPHORYL-5-PHOSPHORIBOSE PHOSPHATASE RV3807C-RELATED"/>
    <property type="match status" value="1"/>
</dbReference>
<evidence type="ECO:0000313" key="11">
    <source>
        <dbReference type="Proteomes" id="UP000052979"/>
    </source>
</evidence>
<keyword evidence="3 7" id="KW-0812">Transmembrane</keyword>
<dbReference type="GO" id="GO:0016787">
    <property type="term" value="F:hydrolase activity"/>
    <property type="evidence" value="ECO:0007669"/>
    <property type="project" value="UniProtKB-KW"/>
</dbReference>
<organism evidence="9 11">
    <name type="scientific">Rathayibacter toxicus</name>
    <dbReference type="NCBI Taxonomy" id="145458"/>
    <lineage>
        <taxon>Bacteria</taxon>
        <taxon>Bacillati</taxon>
        <taxon>Actinomycetota</taxon>
        <taxon>Actinomycetes</taxon>
        <taxon>Micrococcales</taxon>
        <taxon>Microbacteriaceae</taxon>
        <taxon>Rathayibacter</taxon>
    </lineage>
</organism>